<feature type="domain" description="G-protein coupled receptors family 1 profile" evidence="18">
    <location>
        <begin position="410"/>
        <end position="646"/>
    </location>
</feature>
<keyword evidence="10" id="KW-0297">G-protein coupled receptor</keyword>
<dbReference type="InterPro" id="IPR000372">
    <property type="entry name" value="LRRNT"/>
</dbReference>
<evidence type="ECO:0000256" key="9">
    <source>
        <dbReference type="ARBA" id="ARBA00023034"/>
    </source>
</evidence>
<evidence type="ECO:0000256" key="17">
    <source>
        <dbReference type="SAM" id="Phobius"/>
    </source>
</evidence>
<dbReference type="InterPro" id="IPR000276">
    <property type="entry name" value="GPCR_Rhodpsn"/>
</dbReference>
<proteinExistence type="predicted"/>
<dbReference type="STRING" id="1841481.ENSSLDP00000017394"/>
<dbReference type="InterPro" id="IPR003591">
    <property type="entry name" value="Leu-rich_rpt_typical-subtyp"/>
</dbReference>
<organism evidence="19 20">
    <name type="scientific">Seriola lalandi dorsalis</name>
    <dbReference type="NCBI Taxonomy" id="1841481"/>
    <lineage>
        <taxon>Eukaryota</taxon>
        <taxon>Metazoa</taxon>
        <taxon>Chordata</taxon>
        <taxon>Craniata</taxon>
        <taxon>Vertebrata</taxon>
        <taxon>Euteleostomi</taxon>
        <taxon>Actinopterygii</taxon>
        <taxon>Neopterygii</taxon>
        <taxon>Teleostei</taxon>
        <taxon>Neoteleostei</taxon>
        <taxon>Acanthomorphata</taxon>
        <taxon>Carangaria</taxon>
        <taxon>Carangiformes</taxon>
        <taxon>Carangidae</taxon>
        <taxon>Seriola</taxon>
    </lineage>
</organism>
<feature type="transmembrane region" description="Helical" evidence="17">
    <location>
        <begin position="472"/>
        <end position="494"/>
    </location>
</feature>
<dbReference type="GeneTree" id="ENSGT00940000160214"/>
<dbReference type="InterPro" id="IPR032675">
    <property type="entry name" value="LRR_dom_sf"/>
</dbReference>
<keyword evidence="6" id="KW-0732">Signal</keyword>
<dbReference type="GO" id="GO:0007189">
    <property type="term" value="P:adenylate cyclase-activating G protein-coupled receptor signaling pathway"/>
    <property type="evidence" value="ECO:0007669"/>
    <property type="project" value="TreeGrafter"/>
</dbReference>
<dbReference type="SMART" id="SM00369">
    <property type="entry name" value="LRR_TYP"/>
    <property type="match status" value="7"/>
</dbReference>
<dbReference type="Proteomes" id="UP000261360">
    <property type="component" value="Unplaced"/>
</dbReference>
<keyword evidence="8 17" id="KW-1133">Transmembrane helix</keyword>
<dbReference type="InterPro" id="IPR001611">
    <property type="entry name" value="Leu-rich_rpt"/>
</dbReference>
<evidence type="ECO:0000256" key="8">
    <source>
        <dbReference type="ARBA" id="ARBA00022989"/>
    </source>
</evidence>
<evidence type="ECO:0000256" key="4">
    <source>
        <dbReference type="ARBA" id="ARBA00022614"/>
    </source>
</evidence>
<evidence type="ECO:0000256" key="1">
    <source>
        <dbReference type="ARBA" id="ARBA00004166"/>
    </source>
</evidence>
<dbReference type="SMART" id="SM00013">
    <property type="entry name" value="LRRNT"/>
    <property type="match status" value="1"/>
</dbReference>
<evidence type="ECO:0000256" key="16">
    <source>
        <dbReference type="ARBA" id="ARBA00093766"/>
    </source>
</evidence>
<name>A0A3B4XHJ8_SERLL</name>
<feature type="transmembrane region" description="Helical" evidence="17">
    <location>
        <begin position="394"/>
        <end position="419"/>
    </location>
</feature>
<evidence type="ECO:0000256" key="13">
    <source>
        <dbReference type="ARBA" id="ARBA00023170"/>
    </source>
</evidence>
<evidence type="ECO:0000256" key="3">
    <source>
        <dbReference type="ARBA" id="ARBA00022475"/>
    </source>
</evidence>
<accession>A0A3B4XHJ8</accession>
<keyword evidence="5 17" id="KW-0812">Transmembrane</keyword>
<keyword evidence="14" id="KW-0325">Glycoprotein</keyword>
<feature type="transmembrane region" description="Helical" evidence="17">
    <location>
        <begin position="431"/>
        <end position="452"/>
    </location>
</feature>
<dbReference type="InterPro" id="IPR017452">
    <property type="entry name" value="GPCR_Rhodpsn_7TM"/>
</dbReference>
<evidence type="ECO:0000256" key="11">
    <source>
        <dbReference type="ARBA" id="ARBA00023136"/>
    </source>
</evidence>
<dbReference type="SMART" id="SM00364">
    <property type="entry name" value="LRR_BAC"/>
    <property type="match status" value="4"/>
</dbReference>
<dbReference type="GO" id="GO:0009755">
    <property type="term" value="P:hormone-mediated signaling pathway"/>
    <property type="evidence" value="ECO:0007669"/>
    <property type="project" value="TreeGrafter"/>
</dbReference>
<feature type="transmembrane region" description="Helical" evidence="17">
    <location>
        <begin position="594"/>
        <end position="617"/>
    </location>
</feature>
<dbReference type="PANTHER" id="PTHR24372:SF71">
    <property type="entry name" value="LEUCINE-RICH REPEAT-CONTAINING G-PROTEIN COUPLED RECEPTOR 5"/>
    <property type="match status" value="1"/>
</dbReference>
<evidence type="ECO:0000256" key="5">
    <source>
        <dbReference type="ARBA" id="ARBA00022692"/>
    </source>
</evidence>
<reference evidence="19" key="2">
    <citation type="submission" date="2025-09" db="UniProtKB">
        <authorList>
            <consortium name="Ensembl"/>
        </authorList>
    </citation>
    <scope>IDENTIFICATION</scope>
</reference>
<keyword evidence="20" id="KW-1185">Reference proteome</keyword>
<keyword evidence="12" id="KW-1015">Disulfide bond</keyword>
<dbReference type="PROSITE" id="PS51450">
    <property type="entry name" value="LRR"/>
    <property type="match status" value="3"/>
</dbReference>
<comment type="function">
    <text evidence="16">Receptor for R-spondins that potentiates the canonical Wnt signaling pathway and acts as a stem cell marker of the intestinal epithelium and the hair follicle. Upon binding to R-spondins (RSPO1, RSPO2, RSPO3 or RSPO4), associates with phosphorylated LRP6 and frizzled receptors that are activated by extracellular Wnt receptors, triggering the canonical Wnt signaling pathway to increase expression of target genes. In contrast to classical G-protein coupled receptors, does not activate heterotrimeric G-proteins to transduce the signal. Involved in the development and/or maintenance of the adult intestinal stem cells during postembryonic development.</text>
</comment>
<evidence type="ECO:0000256" key="12">
    <source>
        <dbReference type="ARBA" id="ARBA00023157"/>
    </source>
</evidence>
<keyword evidence="7" id="KW-0677">Repeat</keyword>
<evidence type="ECO:0000256" key="6">
    <source>
        <dbReference type="ARBA" id="ARBA00022729"/>
    </source>
</evidence>
<comment type="subcellular location">
    <subcellularLocation>
        <location evidence="2">Cell membrane</location>
        <topology evidence="2">Multi-pass membrane protein</topology>
    </subcellularLocation>
    <subcellularLocation>
        <location evidence="1">Golgi apparatus</location>
        <location evidence="1">trans-Golgi network membrane</location>
        <topology evidence="1">Multi-pass membrane protein</topology>
    </subcellularLocation>
</comment>
<dbReference type="SUPFAM" id="SSF52058">
    <property type="entry name" value="L domain-like"/>
    <property type="match status" value="1"/>
</dbReference>
<dbReference type="GO" id="GO:0005886">
    <property type="term" value="C:plasma membrane"/>
    <property type="evidence" value="ECO:0007669"/>
    <property type="project" value="UniProtKB-SubCell"/>
</dbReference>
<dbReference type="Pfam" id="PF12799">
    <property type="entry name" value="LRR_4"/>
    <property type="match status" value="1"/>
</dbReference>
<evidence type="ECO:0000259" key="18">
    <source>
        <dbReference type="PROSITE" id="PS50262"/>
    </source>
</evidence>
<dbReference type="GO" id="GO:0008528">
    <property type="term" value="F:G protein-coupled peptide receptor activity"/>
    <property type="evidence" value="ECO:0007669"/>
    <property type="project" value="TreeGrafter"/>
</dbReference>
<dbReference type="Pfam" id="PF00001">
    <property type="entry name" value="7tm_1"/>
    <property type="match status" value="1"/>
</dbReference>
<keyword evidence="3" id="KW-1003">Cell membrane</keyword>
<dbReference type="Pfam" id="PF00560">
    <property type="entry name" value="LRR_1"/>
    <property type="match status" value="1"/>
</dbReference>
<keyword evidence="15" id="KW-0807">Transducer</keyword>
<evidence type="ECO:0000256" key="2">
    <source>
        <dbReference type="ARBA" id="ARBA00004651"/>
    </source>
</evidence>
<evidence type="ECO:0000256" key="14">
    <source>
        <dbReference type="ARBA" id="ARBA00023180"/>
    </source>
</evidence>
<evidence type="ECO:0000256" key="10">
    <source>
        <dbReference type="ARBA" id="ARBA00023040"/>
    </source>
</evidence>
<sequence length="725" mass="78971">SHLWRTSVSLCGRFMSLCDPGRAGCPGRCRCEVDGLLHRVDCSDLGLREIPSNLSGSPSLLFYLCNVYISLFFCSRLDANHISSVPIGCFSGLRSLRHLWLDDNSLTEVPVEALSDLPALQAMTLALNHISHVPDHAFSKLGRLVVLHLNNNRIVSMGTNCFHGLHSLETLDLNYNSLVEFPTAVRSLGHLKELGFHSNNIQSIPEHAFTGNPSLITIFFYDNPIQSVGRSAFQNLPELRTLSLNGAADLTEFPDLTGTKSLESLDLSSNQLSSLPLIGLQSLTHLRLAGNDQLMELIPREDLPRVRVMELPYAFQCCAFVSCERRGGGGGLSWEREEAADFTGRDTSVLSSQVDQDWEDLLIEFEDEPKPQHSVHCSPAPGPFRPCLHLLGSWLIRGGVWLIAVLSLVSNSLVVLSIFFSPATSVTLPKLLIGLLALVNGLMGVWCGWLAAVDAWTFGSFWRYGAKWESSFLCRLSGFLCVFASQTGLFLLTVAALERCHASSPLFVRLSIVLCFLLGLAVTLPPLVAGHSSTSLCLPLPSSTSSSSLAFSVSLVLLDSLCFLLMTVAYTRLYCRVNKAPPASEEEAALTRHVAWLLFSDCLLYLPVAFLSFSSLLRLPAAGPEAAKGVLLLVAPLPACINPLLYLLFNPLAREELAALAKRGRGGGGRSMPVMMDSTYDEDAEKQSCDSTQALVAVGAVDVDDALELGHSYRLSSVCLVFTWT</sequence>
<dbReference type="Pfam" id="PF13855">
    <property type="entry name" value="LRR_8"/>
    <property type="match status" value="2"/>
</dbReference>
<keyword evidence="13" id="KW-0675">Receptor</keyword>
<evidence type="ECO:0000313" key="19">
    <source>
        <dbReference type="Ensembl" id="ENSSLDP00000017394.1"/>
    </source>
</evidence>
<keyword evidence="4" id="KW-0433">Leucine-rich repeat</keyword>
<evidence type="ECO:0000313" key="20">
    <source>
        <dbReference type="Proteomes" id="UP000261360"/>
    </source>
</evidence>
<protein>
    <recommendedName>
        <fullName evidence="18">G-protein coupled receptors family 1 profile domain-containing protein</fullName>
    </recommendedName>
</protein>
<dbReference type="InterPro" id="IPR025875">
    <property type="entry name" value="Leu-rich_rpt_4"/>
</dbReference>
<dbReference type="Gene3D" id="1.20.1070.10">
    <property type="entry name" value="Rhodopsin 7-helix transmembrane proteins"/>
    <property type="match status" value="1"/>
</dbReference>
<evidence type="ECO:0000256" key="15">
    <source>
        <dbReference type="ARBA" id="ARBA00023224"/>
    </source>
</evidence>
<dbReference type="SUPFAM" id="SSF81321">
    <property type="entry name" value="Family A G protein-coupled receptor-like"/>
    <property type="match status" value="1"/>
</dbReference>
<dbReference type="PROSITE" id="PS50262">
    <property type="entry name" value="G_PROTEIN_RECEP_F1_2"/>
    <property type="match status" value="1"/>
</dbReference>
<keyword evidence="9" id="KW-0333">Golgi apparatus</keyword>
<feature type="transmembrane region" description="Helical" evidence="17">
    <location>
        <begin position="549"/>
        <end position="573"/>
    </location>
</feature>
<reference evidence="19" key="1">
    <citation type="submission" date="2025-08" db="UniProtKB">
        <authorList>
            <consortium name="Ensembl"/>
        </authorList>
    </citation>
    <scope>IDENTIFICATION</scope>
</reference>
<feature type="transmembrane region" description="Helical" evidence="17">
    <location>
        <begin position="629"/>
        <end position="649"/>
    </location>
</feature>
<dbReference type="Ensembl" id="ENSSLDT00000018003.1">
    <property type="protein sequence ID" value="ENSSLDP00000017394.1"/>
    <property type="gene ID" value="ENSSLDG00000013610.1"/>
</dbReference>
<evidence type="ECO:0000256" key="7">
    <source>
        <dbReference type="ARBA" id="ARBA00022737"/>
    </source>
</evidence>
<keyword evidence="11 17" id="KW-0472">Membrane</keyword>
<dbReference type="Gene3D" id="3.80.10.10">
    <property type="entry name" value="Ribonuclease Inhibitor"/>
    <property type="match status" value="2"/>
</dbReference>
<dbReference type="PANTHER" id="PTHR24372">
    <property type="entry name" value="GLYCOPROTEIN HORMONE RECEPTOR"/>
    <property type="match status" value="1"/>
</dbReference>
<dbReference type="AlphaFoldDB" id="A0A3B4XHJ8"/>
<feature type="transmembrane region" description="Helical" evidence="17">
    <location>
        <begin position="506"/>
        <end position="529"/>
    </location>
</feature>